<evidence type="ECO:0000313" key="1">
    <source>
        <dbReference type="EMBL" id="CBA09158.1"/>
    </source>
</evidence>
<name>C6SFN9_NEIME</name>
<protein>
    <submittedName>
        <fullName evidence="1">Uncharacterized protein</fullName>
    </submittedName>
</protein>
<organism evidence="1">
    <name type="scientific">Neisseria meningitidis alpha153</name>
    <dbReference type="NCBI Taxonomy" id="663926"/>
    <lineage>
        <taxon>Bacteria</taxon>
        <taxon>Pseudomonadati</taxon>
        <taxon>Pseudomonadota</taxon>
        <taxon>Betaproteobacteria</taxon>
        <taxon>Neisseriales</taxon>
        <taxon>Neisseriaceae</taxon>
        <taxon>Neisseria</taxon>
    </lineage>
</organism>
<dbReference type="AlphaFoldDB" id="C6SFN9"/>
<reference evidence="1" key="1">
    <citation type="journal article" date="2008" name="Proc. Natl. Acad. Sci. U.S.A.">
        <title>Whole-genome comparison of disease and carriage strains provides insights into virulence evolution in Neisseria meningitidis.</title>
        <authorList>
            <person name="Schoen C."/>
            <person name="Blom J."/>
            <person name="Claus H."/>
            <person name="Schramm-Glueck A."/>
            <person name="Brandt P."/>
            <person name="Mueller T."/>
            <person name="Goesmann A."/>
            <person name="Joseph B."/>
            <person name="Konietzny S."/>
            <person name="Kurzai O."/>
            <person name="Schmitt C."/>
            <person name="Friedrich T."/>
            <person name="Linke B."/>
            <person name="Vogel U."/>
            <person name="Frosch M."/>
        </authorList>
    </citation>
    <scope>NUCLEOTIDE SEQUENCE</scope>
    <source>
        <strain evidence="1">Alpha153</strain>
    </source>
</reference>
<proteinExistence type="predicted"/>
<gene>
    <name evidence="1" type="ORF">NME_2109</name>
</gene>
<dbReference type="EMBL" id="AM889137">
    <property type="protein sequence ID" value="CBA09158.1"/>
    <property type="molecule type" value="Genomic_DNA"/>
</dbReference>
<accession>C6SFN9</accession>
<sequence length="31" mass="3724">MCQINVRILWHFIEGVFDLSEKMCLVLFQPL</sequence>